<reference evidence="1 2" key="1">
    <citation type="submission" date="2016-03" db="EMBL/GenBank/DDBJ databases">
        <title>Cyphomyrmex costatus WGS genome.</title>
        <authorList>
            <person name="Nygaard S."/>
            <person name="Hu H."/>
            <person name="Boomsma J."/>
            <person name="Zhang G."/>
        </authorList>
    </citation>
    <scope>NUCLEOTIDE SEQUENCE [LARGE SCALE GENOMIC DNA]</scope>
    <source>
        <strain evidence="1">MS0001</strain>
        <tissue evidence="1">Whole body</tissue>
    </source>
</reference>
<protein>
    <submittedName>
        <fullName evidence="1">Uncharacterized protein</fullName>
    </submittedName>
</protein>
<organism evidence="1 2">
    <name type="scientific">Cyphomyrmex costatus</name>
    <dbReference type="NCBI Taxonomy" id="456900"/>
    <lineage>
        <taxon>Eukaryota</taxon>
        <taxon>Metazoa</taxon>
        <taxon>Ecdysozoa</taxon>
        <taxon>Arthropoda</taxon>
        <taxon>Hexapoda</taxon>
        <taxon>Insecta</taxon>
        <taxon>Pterygota</taxon>
        <taxon>Neoptera</taxon>
        <taxon>Endopterygota</taxon>
        <taxon>Hymenoptera</taxon>
        <taxon>Apocrita</taxon>
        <taxon>Aculeata</taxon>
        <taxon>Formicoidea</taxon>
        <taxon>Formicidae</taxon>
        <taxon>Myrmicinae</taxon>
        <taxon>Cyphomyrmex</taxon>
    </lineage>
</organism>
<accession>A0A151IIU4</accession>
<evidence type="ECO:0000313" key="2">
    <source>
        <dbReference type="Proteomes" id="UP000078542"/>
    </source>
</evidence>
<proteinExistence type="predicted"/>
<keyword evidence="2" id="KW-1185">Reference proteome</keyword>
<dbReference type="Proteomes" id="UP000078542">
    <property type="component" value="Unassembled WGS sequence"/>
</dbReference>
<evidence type="ECO:0000313" key="1">
    <source>
        <dbReference type="EMBL" id="KYN02609.1"/>
    </source>
</evidence>
<gene>
    <name evidence="1" type="ORF">ALC62_06570</name>
</gene>
<sequence length="220" mass="25707">MHLYEFLNIINNSDLLWNYLCEKKVIRNQMKCPKCDTMLNLRCMENKILHCTSKYYEVIKGRKRRKITCNFKISVFHGTWFKNVRIDIQNMCRFIAYFLMMQPPRQPFLMNELEMNSTSVVDWTCRETSAGGGAISWEYYDTFCNIFDRDISIAMDNVLSSMTVITENNEVINPDRQELPSLTISRTSSELSNLMDKENTDIASCSSDGKETTTRDTCKI</sequence>
<name>A0A151IIU4_9HYME</name>
<dbReference type="EMBL" id="KQ977450">
    <property type="protein sequence ID" value="KYN02609.1"/>
    <property type="molecule type" value="Genomic_DNA"/>
</dbReference>
<dbReference type="AlphaFoldDB" id="A0A151IIU4"/>